<evidence type="ECO:0000256" key="1">
    <source>
        <dbReference type="ARBA" id="ARBA00022723"/>
    </source>
</evidence>
<dbReference type="Pfam" id="PF14529">
    <property type="entry name" value="Exo_endo_phos_2"/>
    <property type="match status" value="1"/>
</dbReference>
<keyword evidence="5" id="KW-0732">Signal</keyword>
<dbReference type="GO" id="GO:0031012">
    <property type="term" value="C:extracellular matrix"/>
    <property type="evidence" value="ECO:0007669"/>
    <property type="project" value="TreeGrafter"/>
</dbReference>
<dbReference type="GO" id="GO:0008270">
    <property type="term" value="F:zinc ion binding"/>
    <property type="evidence" value="ECO:0007669"/>
    <property type="project" value="UniProtKB-KW"/>
</dbReference>
<evidence type="ECO:0000256" key="5">
    <source>
        <dbReference type="SAM" id="SignalP"/>
    </source>
</evidence>
<dbReference type="InterPro" id="IPR036691">
    <property type="entry name" value="Endo/exonu/phosph_ase_sf"/>
</dbReference>
<dbReference type="InterPro" id="IPR005135">
    <property type="entry name" value="Endo/exonuclease/phosphatase"/>
</dbReference>
<evidence type="ECO:0000313" key="7">
    <source>
        <dbReference type="EnsemblMetazoa" id="CLYHEMP001358.1"/>
    </source>
</evidence>
<dbReference type="InterPro" id="IPR013083">
    <property type="entry name" value="Znf_RING/FYVE/PHD"/>
</dbReference>
<evidence type="ECO:0000259" key="6">
    <source>
        <dbReference type="PROSITE" id="PS50016"/>
    </source>
</evidence>
<keyword evidence="8" id="KW-1185">Reference proteome</keyword>
<dbReference type="AlphaFoldDB" id="A0A7M5TSY3"/>
<dbReference type="PANTHER" id="PTHR33395">
    <property type="entry name" value="TRANSCRIPTASE, PUTATIVE-RELATED-RELATED"/>
    <property type="match status" value="1"/>
</dbReference>
<accession>A0A7M5TSY3</accession>
<keyword evidence="1" id="KW-0479">Metal-binding</keyword>
<proteinExistence type="predicted"/>
<evidence type="ECO:0000256" key="3">
    <source>
        <dbReference type="ARBA" id="ARBA00022833"/>
    </source>
</evidence>
<dbReference type="InterPro" id="IPR019786">
    <property type="entry name" value="Zinc_finger_PHD-type_CS"/>
</dbReference>
<dbReference type="PROSITE" id="PS01359">
    <property type="entry name" value="ZF_PHD_1"/>
    <property type="match status" value="1"/>
</dbReference>
<dbReference type="PROSITE" id="PS50016">
    <property type="entry name" value="ZF_PHD_2"/>
    <property type="match status" value="1"/>
</dbReference>
<dbReference type="PANTHER" id="PTHR33395:SF22">
    <property type="entry name" value="REVERSE TRANSCRIPTASE DOMAIN-CONTAINING PROTEIN"/>
    <property type="match status" value="1"/>
</dbReference>
<feature type="domain" description="PHD-type" evidence="6">
    <location>
        <begin position="88"/>
        <end position="145"/>
    </location>
</feature>
<keyword evidence="3" id="KW-0862">Zinc</keyword>
<dbReference type="EnsemblMetazoa" id="CLYHEMT001358.1">
    <property type="protein sequence ID" value="CLYHEMP001358.1"/>
    <property type="gene ID" value="CLYHEMG001358"/>
</dbReference>
<keyword evidence="2 4" id="KW-0863">Zinc-finger</keyword>
<dbReference type="GO" id="GO:0003824">
    <property type="term" value="F:catalytic activity"/>
    <property type="evidence" value="ECO:0007669"/>
    <property type="project" value="InterPro"/>
</dbReference>
<dbReference type="InterPro" id="IPR011011">
    <property type="entry name" value="Znf_FYVE_PHD"/>
</dbReference>
<protein>
    <recommendedName>
        <fullName evidence="6">PHD-type domain-containing protein</fullName>
    </recommendedName>
</protein>
<evidence type="ECO:0000256" key="4">
    <source>
        <dbReference type="PROSITE-ProRule" id="PRU00146"/>
    </source>
</evidence>
<feature type="signal peptide" evidence="5">
    <location>
        <begin position="1"/>
        <end position="18"/>
    </location>
</feature>
<dbReference type="OrthoDB" id="5957815at2759"/>
<evidence type="ECO:0000313" key="8">
    <source>
        <dbReference type="Proteomes" id="UP000594262"/>
    </source>
</evidence>
<name>A0A7M5TSY3_9CNID</name>
<dbReference type="SUPFAM" id="SSF57903">
    <property type="entry name" value="FYVE/PHD zinc finger"/>
    <property type="match status" value="1"/>
</dbReference>
<dbReference type="InterPro" id="IPR019787">
    <property type="entry name" value="Znf_PHD-finger"/>
</dbReference>
<dbReference type="Proteomes" id="UP000594262">
    <property type="component" value="Unplaced"/>
</dbReference>
<organism evidence="7 8">
    <name type="scientific">Clytia hemisphaerica</name>
    <dbReference type="NCBI Taxonomy" id="252671"/>
    <lineage>
        <taxon>Eukaryota</taxon>
        <taxon>Metazoa</taxon>
        <taxon>Cnidaria</taxon>
        <taxon>Hydrozoa</taxon>
        <taxon>Hydroidolina</taxon>
        <taxon>Leptothecata</taxon>
        <taxon>Obeliida</taxon>
        <taxon>Clytiidae</taxon>
        <taxon>Clytia</taxon>
    </lineage>
</organism>
<sequence length="340" mass="38472">MNLLRIASLIVFCWHLQSSEITTINQGNSLLCCKLLSNNEICLMSIALIYQENRLHHYCVHPHGLLQQLLLFLSGTVEINPGPTSKLKFPCGQCSKAVKNSQKAIACDICNQWYHCECVSMGDQVFDCYVDDETLEWTCSLCVLKDVTPSVFDTSISSISSDETFNSENNRSFDVPPKKSKSKRLRICICNFQSIYNKGKLLQNTLLENDIDIMLGSESHLSCNIFNSEFLPEHYTASRQDRADGKGGVIIIYKVSLLVEEIKQKSGEIISIKVKTFEKPILLTACYRSTQSTKEQDQQLINSLEQIISKHKNIPVWIGGDFNLPDINWDSKEIATNHYS</sequence>
<dbReference type="Gene3D" id="3.30.40.10">
    <property type="entry name" value="Zinc/RING finger domain, C3HC4 (zinc finger)"/>
    <property type="match status" value="1"/>
</dbReference>
<feature type="chain" id="PRO_5029491081" description="PHD-type domain-containing protein" evidence="5">
    <location>
        <begin position="19"/>
        <end position="340"/>
    </location>
</feature>
<dbReference type="Gene3D" id="3.60.10.10">
    <property type="entry name" value="Endonuclease/exonuclease/phosphatase"/>
    <property type="match status" value="1"/>
</dbReference>
<reference evidence="7" key="1">
    <citation type="submission" date="2021-01" db="UniProtKB">
        <authorList>
            <consortium name="EnsemblMetazoa"/>
        </authorList>
    </citation>
    <scope>IDENTIFICATION</scope>
</reference>
<dbReference type="SUPFAM" id="SSF56219">
    <property type="entry name" value="DNase I-like"/>
    <property type="match status" value="1"/>
</dbReference>
<evidence type="ECO:0000256" key="2">
    <source>
        <dbReference type="ARBA" id="ARBA00022771"/>
    </source>
</evidence>